<feature type="region of interest" description="Disordered" evidence="1">
    <location>
        <begin position="75"/>
        <end position="118"/>
    </location>
</feature>
<protein>
    <submittedName>
        <fullName evidence="2">Microtubule-associated protein TORTIFOLIA1</fullName>
    </submittedName>
</protein>
<accession>A0AAP0GA08</accession>
<dbReference type="EMBL" id="JBBWWQ010000005">
    <property type="protein sequence ID" value="KAK8947194.1"/>
    <property type="molecule type" value="Genomic_DNA"/>
</dbReference>
<gene>
    <name evidence="2" type="primary">TOR1</name>
    <name evidence="2" type="ORF">KSP39_PZI006963</name>
</gene>
<sequence>MMTGFEGSPGKSYLNYNGLPDYTSKYGRGGENRISCPERYLSSYDMVSIAREREIRRSYSERLDSYMHKRNETLSERKGLVSSSRNDHGDDQVGGSRRSWNRGEGSFRFGEGPSARSVWQESKDEATLEAIRVVGEDNGISRAATGRNIPEVDMKATTDAHSGERASSLGFLDPCSGVTFHR</sequence>
<organism evidence="2 3">
    <name type="scientific">Platanthera zijinensis</name>
    <dbReference type="NCBI Taxonomy" id="2320716"/>
    <lineage>
        <taxon>Eukaryota</taxon>
        <taxon>Viridiplantae</taxon>
        <taxon>Streptophyta</taxon>
        <taxon>Embryophyta</taxon>
        <taxon>Tracheophyta</taxon>
        <taxon>Spermatophyta</taxon>
        <taxon>Magnoliopsida</taxon>
        <taxon>Liliopsida</taxon>
        <taxon>Asparagales</taxon>
        <taxon>Orchidaceae</taxon>
        <taxon>Orchidoideae</taxon>
        <taxon>Orchideae</taxon>
        <taxon>Orchidinae</taxon>
        <taxon>Platanthera</taxon>
    </lineage>
</organism>
<comment type="caution">
    <text evidence="2">The sequence shown here is derived from an EMBL/GenBank/DDBJ whole genome shotgun (WGS) entry which is preliminary data.</text>
</comment>
<evidence type="ECO:0000313" key="2">
    <source>
        <dbReference type="EMBL" id="KAK8947194.1"/>
    </source>
</evidence>
<evidence type="ECO:0000256" key="1">
    <source>
        <dbReference type="SAM" id="MobiDB-lite"/>
    </source>
</evidence>
<evidence type="ECO:0000313" key="3">
    <source>
        <dbReference type="Proteomes" id="UP001418222"/>
    </source>
</evidence>
<name>A0AAP0GA08_9ASPA</name>
<keyword evidence="3" id="KW-1185">Reference proteome</keyword>
<feature type="compositionally biased region" description="Basic and acidic residues" evidence="1">
    <location>
        <begin position="75"/>
        <end position="91"/>
    </location>
</feature>
<proteinExistence type="predicted"/>
<dbReference type="Proteomes" id="UP001418222">
    <property type="component" value="Unassembled WGS sequence"/>
</dbReference>
<reference evidence="2 3" key="1">
    <citation type="journal article" date="2022" name="Nat. Plants">
        <title>Genomes of leafy and leafless Platanthera orchids illuminate the evolution of mycoheterotrophy.</title>
        <authorList>
            <person name="Li M.H."/>
            <person name="Liu K.W."/>
            <person name="Li Z."/>
            <person name="Lu H.C."/>
            <person name="Ye Q.L."/>
            <person name="Zhang D."/>
            <person name="Wang J.Y."/>
            <person name="Li Y.F."/>
            <person name="Zhong Z.M."/>
            <person name="Liu X."/>
            <person name="Yu X."/>
            <person name="Liu D.K."/>
            <person name="Tu X.D."/>
            <person name="Liu B."/>
            <person name="Hao Y."/>
            <person name="Liao X.Y."/>
            <person name="Jiang Y.T."/>
            <person name="Sun W.H."/>
            <person name="Chen J."/>
            <person name="Chen Y.Q."/>
            <person name="Ai Y."/>
            <person name="Zhai J.W."/>
            <person name="Wu S.S."/>
            <person name="Zhou Z."/>
            <person name="Hsiao Y.Y."/>
            <person name="Wu W.L."/>
            <person name="Chen Y.Y."/>
            <person name="Lin Y.F."/>
            <person name="Hsu J.L."/>
            <person name="Li C.Y."/>
            <person name="Wang Z.W."/>
            <person name="Zhao X."/>
            <person name="Zhong W.Y."/>
            <person name="Ma X.K."/>
            <person name="Ma L."/>
            <person name="Huang J."/>
            <person name="Chen G.Z."/>
            <person name="Huang M.Z."/>
            <person name="Huang L."/>
            <person name="Peng D.H."/>
            <person name="Luo Y.B."/>
            <person name="Zou S.Q."/>
            <person name="Chen S.P."/>
            <person name="Lan S."/>
            <person name="Tsai W.C."/>
            <person name="Van de Peer Y."/>
            <person name="Liu Z.J."/>
        </authorList>
    </citation>
    <scope>NUCLEOTIDE SEQUENCE [LARGE SCALE GENOMIC DNA]</scope>
    <source>
        <strain evidence="2">Lor287</strain>
    </source>
</reference>
<dbReference type="AlphaFoldDB" id="A0AAP0GA08"/>